<keyword evidence="3 9" id="KW-0963">Cytoplasm</keyword>
<evidence type="ECO:0000256" key="5">
    <source>
        <dbReference type="ARBA" id="ARBA00022695"/>
    </source>
</evidence>
<dbReference type="InterPro" id="IPR022635">
    <property type="entry name" value="DNA_polIII_beta_C"/>
</dbReference>
<dbReference type="Gene3D" id="3.70.10.10">
    <property type="match status" value="1"/>
</dbReference>
<dbReference type="EMBL" id="VMGN01000004">
    <property type="protein sequence ID" value="TSC94899.1"/>
    <property type="molecule type" value="Genomic_DNA"/>
</dbReference>
<evidence type="ECO:0000313" key="13">
    <source>
        <dbReference type="EMBL" id="TSC94899.1"/>
    </source>
</evidence>
<evidence type="ECO:0000256" key="7">
    <source>
        <dbReference type="ARBA" id="ARBA00022932"/>
    </source>
</evidence>
<organism evidence="13 14">
    <name type="scientific">Candidatus Berkelbacteria bacterium Athens1014_28</name>
    <dbReference type="NCBI Taxonomy" id="2017145"/>
    <lineage>
        <taxon>Bacteria</taxon>
        <taxon>Candidatus Berkelbacteria</taxon>
    </lineage>
</organism>
<protein>
    <recommendedName>
        <fullName evidence="9">Beta sliding clamp</fullName>
    </recommendedName>
</protein>
<dbReference type="PANTHER" id="PTHR30478:SF0">
    <property type="entry name" value="BETA SLIDING CLAMP"/>
    <property type="match status" value="1"/>
</dbReference>
<feature type="domain" description="DNA polymerase III beta sliding clamp C-terminal" evidence="12">
    <location>
        <begin position="254"/>
        <end position="365"/>
    </location>
</feature>
<evidence type="ECO:0000259" key="10">
    <source>
        <dbReference type="Pfam" id="PF00712"/>
    </source>
</evidence>
<dbReference type="GO" id="GO:0003887">
    <property type="term" value="F:DNA-directed DNA polymerase activity"/>
    <property type="evidence" value="ECO:0007669"/>
    <property type="project" value="UniProtKB-UniRule"/>
</dbReference>
<keyword evidence="8" id="KW-0238">DNA-binding</keyword>
<dbReference type="SMART" id="SM00480">
    <property type="entry name" value="POL3Bc"/>
    <property type="match status" value="1"/>
</dbReference>
<proteinExistence type="inferred from homology"/>
<name>A0A554LQL0_9BACT</name>
<evidence type="ECO:0000256" key="8">
    <source>
        <dbReference type="ARBA" id="ARBA00023125"/>
    </source>
</evidence>
<evidence type="ECO:0000256" key="3">
    <source>
        <dbReference type="ARBA" id="ARBA00022490"/>
    </source>
</evidence>
<reference evidence="13 14" key="1">
    <citation type="submission" date="2017-07" db="EMBL/GenBank/DDBJ databases">
        <title>Mechanisms for carbon and nitrogen cycling indicate functional differentiation within the Candidate Phyla Radiation.</title>
        <authorList>
            <person name="Danczak R.E."/>
            <person name="Johnston M.D."/>
            <person name="Kenah C."/>
            <person name="Slattery M."/>
            <person name="Wrighton K.C."/>
            <person name="Wilkins M.J."/>
        </authorList>
    </citation>
    <scope>NUCLEOTIDE SEQUENCE [LARGE SCALE GENOMIC DNA]</scope>
    <source>
        <strain evidence="13">Athens1014_28</strain>
    </source>
</reference>
<dbReference type="GO" id="GO:0009360">
    <property type="term" value="C:DNA polymerase III complex"/>
    <property type="evidence" value="ECO:0007669"/>
    <property type="project" value="InterPro"/>
</dbReference>
<keyword evidence="4 9" id="KW-0808">Transferase</keyword>
<keyword evidence="7 9" id="KW-0239">DNA-directed DNA polymerase</keyword>
<dbReference type="Gene3D" id="3.10.150.10">
    <property type="entry name" value="DNA Polymerase III, subunit A, domain 2"/>
    <property type="match status" value="1"/>
</dbReference>
<dbReference type="InterPro" id="IPR022637">
    <property type="entry name" value="DNA_polIII_beta_cen"/>
</dbReference>
<dbReference type="Pfam" id="PF00712">
    <property type="entry name" value="DNA_pol3_beta"/>
    <property type="match status" value="1"/>
</dbReference>
<dbReference type="InterPro" id="IPR001001">
    <property type="entry name" value="DNA_polIII_beta"/>
</dbReference>
<comment type="similarity">
    <text evidence="2 9">Belongs to the beta sliding clamp family.</text>
</comment>
<dbReference type="GO" id="GO:0005737">
    <property type="term" value="C:cytoplasm"/>
    <property type="evidence" value="ECO:0007669"/>
    <property type="project" value="UniProtKB-SubCell"/>
</dbReference>
<evidence type="ECO:0000313" key="14">
    <source>
        <dbReference type="Proteomes" id="UP000316495"/>
    </source>
</evidence>
<dbReference type="InterPro" id="IPR046938">
    <property type="entry name" value="DNA_clamp_sf"/>
</dbReference>
<evidence type="ECO:0000256" key="9">
    <source>
        <dbReference type="PIRNR" id="PIRNR000804"/>
    </source>
</evidence>
<dbReference type="PIRSF" id="PIRSF000804">
    <property type="entry name" value="DNA_pol_III_b"/>
    <property type="match status" value="1"/>
</dbReference>
<keyword evidence="5 9" id="KW-0548">Nucleotidyltransferase</keyword>
<dbReference type="InterPro" id="IPR022634">
    <property type="entry name" value="DNA_polIII_beta_N"/>
</dbReference>
<feature type="domain" description="DNA polymerase III beta sliding clamp N-terminal" evidence="10">
    <location>
        <begin position="1"/>
        <end position="119"/>
    </location>
</feature>
<comment type="subunit">
    <text evidence="9">Forms a ring-shaped head-to-tail homodimer around DNA.</text>
</comment>
<dbReference type="SUPFAM" id="SSF55979">
    <property type="entry name" value="DNA clamp"/>
    <property type="match status" value="3"/>
</dbReference>
<evidence type="ECO:0000256" key="6">
    <source>
        <dbReference type="ARBA" id="ARBA00022705"/>
    </source>
</evidence>
<comment type="function">
    <text evidence="9">Confers DNA tethering and processivity to DNA polymerases and other proteins. Acts as a clamp, forming a ring around DNA (a reaction catalyzed by the clamp-loading complex) which diffuses in an ATP-independent manner freely and bidirectionally along dsDNA. Initially characterized for its ability to contact the catalytic subunit of DNA polymerase III (Pol III), a complex, multichain enzyme responsible for most of the replicative synthesis in bacteria; Pol III exhibits 3'-5' exonuclease proofreading activity. The beta chain is required for initiation of replication as well as for processivity of DNA replication.</text>
</comment>
<dbReference type="Pfam" id="PF02767">
    <property type="entry name" value="DNA_pol3_beta_2"/>
    <property type="match status" value="1"/>
</dbReference>
<evidence type="ECO:0000259" key="11">
    <source>
        <dbReference type="Pfam" id="PF02767"/>
    </source>
</evidence>
<accession>A0A554LQL0</accession>
<comment type="caution">
    <text evidence="13">The sequence shown here is derived from an EMBL/GenBank/DDBJ whole genome shotgun (WGS) entry which is preliminary data.</text>
</comment>
<evidence type="ECO:0000259" key="12">
    <source>
        <dbReference type="Pfam" id="PF02768"/>
    </source>
</evidence>
<keyword evidence="6 9" id="KW-0235">DNA replication</keyword>
<gene>
    <name evidence="13" type="ORF">Athens101428_105</name>
</gene>
<dbReference type="PANTHER" id="PTHR30478">
    <property type="entry name" value="DNA POLYMERASE III SUBUNIT BETA"/>
    <property type="match status" value="1"/>
</dbReference>
<dbReference type="CDD" id="cd00140">
    <property type="entry name" value="beta_clamp"/>
    <property type="match status" value="1"/>
</dbReference>
<evidence type="ECO:0000256" key="4">
    <source>
        <dbReference type="ARBA" id="ARBA00022679"/>
    </source>
</evidence>
<evidence type="ECO:0000256" key="2">
    <source>
        <dbReference type="ARBA" id="ARBA00010752"/>
    </source>
</evidence>
<comment type="subcellular location">
    <subcellularLocation>
        <location evidence="1 9">Cytoplasm</location>
    </subcellularLocation>
</comment>
<sequence length="381" mass="42326">MKVTCTQENFKKAVFNTEKVTGKQATLPILNNILIETSKGRLRFLATNLEIGVFSSIGAKIEREGKITVPAKILSNFASNLSAQESINLEVSGQILIVSCGQYQVKINGFDSNEFPIIPEPKSDCLLILNSIEIKEAVSQVSSCIAFGETRLEFTGINMFLEKDRISLAATDSFRLAEATIVLKEGNYGEEYNNYIEKETSIIIPSGTMFELLRIIGNEDKNVKIFVEDNQIFFELDGIQLVSRLINGKYPDYRQILPQKFETRVVMAKNDFLRATKIASIFTDNRSGEMKLAISEKKLSVSSHSQSYGENEAVFEADVVGPDQEIVLNPRYVLDGLGTIHSTQVAILANNNHSPVGIRSISEKDGTVEDGYVYIVMPVKN</sequence>
<evidence type="ECO:0000256" key="1">
    <source>
        <dbReference type="ARBA" id="ARBA00004496"/>
    </source>
</evidence>
<dbReference type="NCBIfam" id="TIGR00663">
    <property type="entry name" value="dnan"/>
    <property type="match status" value="1"/>
</dbReference>
<dbReference type="GO" id="GO:0006271">
    <property type="term" value="P:DNA strand elongation involved in DNA replication"/>
    <property type="evidence" value="ECO:0007669"/>
    <property type="project" value="TreeGrafter"/>
</dbReference>
<dbReference type="Pfam" id="PF02768">
    <property type="entry name" value="DNA_pol3_beta_3"/>
    <property type="match status" value="1"/>
</dbReference>
<feature type="domain" description="DNA polymerase III beta sliding clamp central" evidence="11">
    <location>
        <begin position="130"/>
        <end position="252"/>
    </location>
</feature>
<dbReference type="GO" id="GO:0008408">
    <property type="term" value="F:3'-5' exonuclease activity"/>
    <property type="evidence" value="ECO:0007669"/>
    <property type="project" value="InterPro"/>
</dbReference>
<dbReference type="GO" id="GO:0003677">
    <property type="term" value="F:DNA binding"/>
    <property type="evidence" value="ECO:0007669"/>
    <property type="project" value="UniProtKB-UniRule"/>
</dbReference>
<dbReference type="Proteomes" id="UP000316495">
    <property type="component" value="Unassembled WGS sequence"/>
</dbReference>
<dbReference type="AlphaFoldDB" id="A0A554LQL0"/>